<comment type="similarity">
    <text evidence="11">Belongs to the Thz kinase family.</text>
</comment>
<gene>
    <name evidence="11 12" type="primary">thiM</name>
    <name evidence="12" type="ORF">GCM10008025_15550</name>
</gene>
<dbReference type="Gene3D" id="3.40.1190.20">
    <property type="match status" value="1"/>
</dbReference>
<dbReference type="RefSeq" id="WP_188384104.1">
    <property type="nucleotide sequence ID" value="NZ_BMEY01000006.1"/>
</dbReference>
<feature type="binding site" evidence="11">
    <location>
        <position position="117"/>
    </location>
    <ligand>
        <name>ATP</name>
        <dbReference type="ChEBI" id="CHEBI:30616"/>
    </ligand>
</feature>
<dbReference type="NCBIfam" id="TIGR00694">
    <property type="entry name" value="thiM"/>
    <property type="match status" value="1"/>
</dbReference>
<evidence type="ECO:0000256" key="11">
    <source>
        <dbReference type="HAMAP-Rule" id="MF_00228"/>
    </source>
</evidence>
<keyword evidence="8 11" id="KW-0067">ATP-binding</keyword>
<dbReference type="Pfam" id="PF02110">
    <property type="entry name" value="HK"/>
    <property type="match status" value="1"/>
</dbReference>
<dbReference type="PIRSF" id="PIRSF000513">
    <property type="entry name" value="Thz_kinase"/>
    <property type="match status" value="1"/>
</dbReference>
<evidence type="ECO:0000256" key="6">
    <source>
        <dbReference type="ARBA" id="ARBA00022741"/>
    </source>
</evidence>
<proteinExistence type="inferred from homology"/>
<dbReference type="InterPro" id="IPR029056">
    <property type="entry name" value="Ribokinase-like"/>
</dbReference>
<evidence type="ECO:0000256" key="3">
    <source>
        <dbReference type="ARBA" id="ARBA00004868"/>
    </source>
</evidence>
<comment type="cofactor">
    <cofactor evidence="2 11">
        <name>Mg(2+)</name>
        <dbReference type="ChEBI" id="CHEBI:18420"/>
    </cofactor>
</comment>
<dbReference type="GO" id="GO:0008902">
    <property type="term" value="F:hydroxymethylpyrimidine kinase activity"/>
    <property type="evidence" value="ECO:0007669"/>
    <property type="project" value="TreeGrafter"/>
</dbReference>
<dbReference type="SUPFAM" id="SSF53613">
    <property type="entry name" value="Ribokinase-like"/>
    <property type="match status" value="1"/>
</dbReference>
<keyword evidence="5 11" id="KW-0479">Metal-binding</keyword>
<accession>A0A916RVI9</accession>
<keyword evidence="6 11" id="KW-0547">Nucleotide-binding</keyword>
<dbReference type="GO" id="GO:0005829">
    <property type="term" value="C:cytosol"/>
    <property type="evidence" value="ECO:0007669"/>
    <property type="project" value="TreeGrafter"/>
</dbReference>
<evidence type="ECO:0000313" key="13">
    <source>
        <dbReference type="Proteomes" id="UP000613512"/>
    </source>
</evidence>
<evidence type="ECO:0000256" key="7">
    <source>
        <dbReference type="ARBA" id="ARBA00022777"/>
    </source>
</evidence>
<keyword evidence="7 11" id="KW-0418">Kinase</keyword>
<evidence type="ECO:0000256" key="8">
    <source>
        <dbReference type="ARBA" id="ARBA00022840"/>
    </source>
</evidence>
<dbReference type="EC" id="2.7.1.50" evidence="11"/>
<reference evidence="12" key="1">
    <citation type="journal article" date="2014" name="Int. J. Syst. Evol. Microbiol.">
        <title>Complete genome sequence of Corynebacterium casei LMG S-19264T (=DSM 44701T), isolated from a smear-ripened cheese.</title>
        <authorList>
            <consortium name="US DOE Joint Genome Institute (JGI-PGF)"/>
            <person name="Walter F."/>
            <person name="Albersmeier A."/>
            <person name="Kalinowski J."/>
            <person name="Ruckert C."/>
        </authorList>
    </citation>
    <scope>NUCLEOTIDE SEQUENCE</scope>
    <source>
        <strain evidence="12">CGMCC 1.12408</strain>
    </source>
</reference>
<comment type="caution">
    <text evidence="12">The sequence shown here is derived from an EMBL/GenBank/DDBJ whole genome shotgun (WGS) entry which is preliminary data.</text>
</comment>
<protein>
    <recommendedName>
        <fullName evidence="11">Hydroxyethylthiazole kinase</fullName>
        <ecNumber evidence="11">2.7.1.50</ecNumber>
    </recommendedName>
    <alternativeName>
        <fullName evidence="11">4-methyl-5-beta-hydroxyethylthiazole kinase</fullName>
        <shortName evidence="11">TH kinase</shortName>
        <shortName evidence="11">Thz kinase</shortName>
    </alternativeName>
</protein>
<feature type="binding site" evidence="11">
    <location>
        <position position="189"/>
    </location>
    <ligand>
        <name>substrate</name>
    </ligand>
</feature>
<dbReference type="GO" id="GO:0004417">
    <property type="term" value="F:hydroxyethylthiazole kinase activity"/>
    <property type="evidence" value="ECO:0007669"/>
    <property type="project" value="UniProtKB-UniRule"/>
</dbReference>
<keyword evidence="9 11" id="KW-0460">Magnesium</keyword>
<dbReference type="InterPro" id="IPR000417">
    <property type="entry name" value="Hyethyz_kinase"/>
</dbReference>
<evidence type="ECO:0000256" key="9">
    <source>
        <dbReference type="ARBA" id="ARBA00022842"/>
    </source>
</evidence>
<dbReference type="AlphaFoldDB" id="A0A916RVI9"/>
<evidence type="ECO:0000256" key="2">
    <source>
        <dbReference type="ARBA" id="ARBA00001946"/>
    </source>
</evidence>
<sequence>MDASIIKKVRRAQPLIHHLTNQVVMNFTANGLLAFGGSPIMAKAKEEAEDIGKIVDGVLINIGTVMPQDVQSMILAGKTANERDIPVVFDPVGVKASSFRNEVAKEILQVVRPTIIKGNASELAYLANIPWESKGVDSVGTGDVEEVAIKIAQIYETTVVLTGETDVICTGEELIHNMLGHELLTRMTGAGCLLGSIITACLTTNDPTELQAKTAVSFYGLAAQYAATRQNVTGPGTFIPQFIDALSMEVEALRGGNYA</sequence>
<dbReference type="GO" id="GO:0009228">
    <property type="term" value="P:thiamine biosynthetic process"/>
    <property type="evidence" value="ECO:0007669"/>
    <property type="project" value="UniProtKB-KW"/>
</dbReference>
<evidence type="ECO:0000313" key="12">
    <source>
        <dbReference type="EMBL" id="GGA72653.1"/>
    </source>
</evidence>
<feature type="binding site" evidence="11">
    <location>
        <position position="162"/>
    </location>
    <ligand>
        <name>ATP</name>
        <dbReference type="ChEBI" id="CHEBI:30616"/>
    </ligand>
</feature>
<dbReference type="PANTHER" id="PTHR20858:SF17">
    <property type="entry name" value="HYDROXYMETHYLPYRIMIDINE_PHOSPHOMETHYLPYRIMIDINE KINASE THI20-RELATED"/>
    <property type="match status" value="1"/>
</dbReference>
<dbReference type="NCBIfam" id="NF006830">
    <property type="entry name" value="PRK09355.1"/>
    <property type="match status" value="1"/>
</dbReference>
<dbReference type="GO" id="GO:0009229">
    <property type="term" value="P:thiamine diphosphate biosynthetic process"/>
    <property type="evidence" value="ECO:0007669"/>
    <property type="project" value="UniProtKB-UniRule"/>
</dbReference>
<keyword evidence="10 11" id="KW-0784">Thiamine biosynthesis</keyword>
<dbReference type="EMBL" id="BMEY01000006">
    <property type="protein sequence ID" value="GGA72653.1"/>
    <property type="molecule type" value="Genomic_DNA"/>
</dbReference>
<dbReference type="PANTHER" id="PTHR20858">
    <property type="entry name" value="PHOSPHOMETHYLPYRIMIDINE KINASE"/>
    <property type="match status" value="1"/>
</dbReference>
<name>A0A916RVI9_9BACI</name>
<dbReference type="CDD" id="cd01170">
    <property type="entry name" value="THZ_kinase"/>
    <property type="match status" value="1"/>
</dbReference>
<comment type="function">
    <text evidence="11">Catalyzes the phosphorylation of the hydroxyl group of 4-methyl-5-beta-hydroxyethylthiazole (THZ).</text>
</comment>
<feature type="binding site" evidence="11">
    <location>
        <position position="41"/>
    </location>
    <ligand>
        <name>substrate</name>
    </ligand>
</feature>
<comment type="pathway">
    <text evidence="3 11">Cofactor biosynthesis; thiamine diphosphate biosynthesis; 4-methyl-5-(2-phosphoethyl)-thiazole from 5-(2-hydroxyethyl)-4-methylthiazole: step 1/1.</text>
</comment>
<dbReference type="HAMAP" id="MF_00228">
    <property type="entry name" value="Thz_kinase"/>
    <property type="match status" value="1"/>
</dbReference>
<evidence type="ECO:0000256" key="5">
    <source>
        <dbReference type="ARBA" id="ARBA00022723"/>
    </source>
</evidence>
<dbReference type="Proteomes" id="UP000613512">
    <property type="component" value="Unassembled WGS sequence"/>
</dbReference>
<dbReference type="GO" id="GO:0000287">
    <property type="term" value="F:magnesium ion binding"/>
    <property type="evidence" value="ECO:0007669"/>
    <property type="project" value="UniProtKB-UniRule"/>
</dbReference>
<reference evidence="12" key="2">
    <citation type="submission" date="2020-09" db="EMBL/GenBank/DDBJ databases">
        <authorList>
            <person name="Sun Q."/>
            <person name="Zhou Y."/>
        </authorList>
    </citation>
    <scope>NUCLEOTIDE SEQUENCE</scope>
    <source>
        <strain evidence="12">CGMCC 1.12408</strain>
    </source>
</reference>
<evidence type="ECO:0000256" key="1">
    <source>
        <dbReference type="ARBA" id="ARBA00001771"/>
    </source>
</evidence>
<evidence type="ECO:0000256" key="4">
    <source>
        <dbReference type="ARBA" id="ARBA00022679"/>
    </source>
</evidence>
<dbReference type="PRINTS" id="PR01099">
    <property type="entry name" value="HYETHTZKNASE"/>
</dbReference>
<organism evidence="12 13">
    <name type="scientific">Ornithinibacillus halotolerans</name>
    <dbReference type="NCBI Taxonomy" id="1274357"/>
    <lineage>
        <taxon>Bacteria</taxon>
        <taxon>Bacillati</taxon>
        <taxon>Bacillota</taxon>
        <taxon>Bacilli</taxon>
        <taxon>Bacillales</taxon>
        <taxon>Bacillaceae</taxon>
        <taxon>Ornithinibacillus</taxon>
    </lineage>
</organism>
<comment type="catalytic activity">
    <reaction evidence="1 11">
        <text>5-(2-hydroxyethyl)-4-methylthiazole + ATP = 4-methyl-5-(2-phosphooxyethyl)-thiazole + ADP + H(+)</text>
        <dbReference type="Rhea" id="RHEA:24212"/>
        <dbReference type="ChEBI" id="CHEBI:15378"/>
        <dbReference type="ChEBI" id="CHEBI:17957"/>
        <dbReference type="ChEBI" id="CHEBI:30616"/>
        <dbReference type="ChEBI" id="CHEBI:58296"/>
        <dbReference type="ChEBI" id="CHEBI:456216"/>
        <dbReference type="EC" id="2.7.1.50"/>
    </reaction>
</comment>
<evidence type="ECO:0000256" key="10">
    <source>
        <dbReference type="ARBA" id="ARBA00022977"/>
    </source>
</evidence>
<dbReference type="GO" id="GO:0005524">
    <property type="term" value="F:ATP binding"/>
    <property type="evidence" value="ECO:0007669"/>
    <property type="project" value="UniProtKB-UniRule"/>
</dbReference>
<keyword evidence="4 11" id="KW-0808">Transferase</keyword>
<keyword evidence="13" id="KW-1185">Reference proteome</keyword>
<dbReference type="GO" id="GO:0008972">
    <property type="term" value="F:phosphomethylpyrimidine kinase activity"/>
    <property type="evidence" value="ECO:0007669"/>
    <property type="project" value="TreeGrafter"/>
</dbReference>